<feature type="domain" description="Alpha-D-phosphohexomutase alpha/beta/alpha" evidence="11">
    <location>
        <begin position="257"/>
        <end position="371"/>
    </location>
</feature>
<dbReference type="RefSeq" id="WP_066183113.1">
    <property type="nucleotide sequence ID" value="NZ_LQZT01000048.1"/>
</dbReference>
<dbReference type="Pfam" id="PF00408">
    <property type="entry name" value="PGM_PMM_IV"/>
    <property type="match status" value="1"/>
</dbReference>
<keyword evidence="4 7" id="KW-0479">Metal-binding</keyword>
<evidence type="ECO:0000256" key="3">
    <source>
        <dbReference type="ARBA" id="ARBA00022553"/>
    </source>
</evidence>
<dbReference type="PROSITE" id="PS00710">
    <property type="entry name" value="PGM_PMM"/>
    <property type="match status" value="1"/>
</dbReference>
<dbReference type="InterPro" id="IPR005844">
    <property type="entry name" value="A-D-PHexomutase_a/b/a-I"/>
</dbReference>
<proteinExistence type="inferred from homology"/>
<dbReference type="Gene3D" id="3.30.310.50">
    <property type="entry name" value="Alpha-D-phosphohexomutase, C-terminal domain"/>
    <property type="match status" value="1"/>
</dbReference>
<dbReference type="Gene3D" id="3.40.120.10">
    <property type="entry name" value="Alpha-D-Glucose-1,6-Bisphosphate, subunit A, domain 3"/>
    <property type="match status" value="3"/>
</dbReference>
<feature type="domain" description="Alpha-D-phosphohexomutase C-terminal" evidence="8">
    <location>
        <begin position="416"/>
        <end position="463"/>
    </location>
</feature>
<comment type="cofactor">
    <cofactor evidence="1">
        <name>Mg(2+)</name>
        <dbReference type="ChEBI" id="CHEBI:18420"/>
    </cofactor>
</comment>
<feature type="domain" description="Alpha-D-phosphohexomutase alpha/beta/alpha" evidence="10">
    <location>
        <begin position="171"/>
        <end position="252"/>
    </location>
</feature>
<feature type="domain" description="Alpha-D-phosphohexomutase alpha/beta/alpha" evidence="9">
    <location>
        <begin position="4"/>
        <end position="128"/>
    </location>
</feature>
<comment type="caution">
    <text evidence="12">The sequence shown here is derived from an EMBL/GenBank/DDBJ whole genome shotgun (WGS) entry which is preliminary data.</text>
</comment>
<dbReference type="SUPFAM" id="SSF53738">
    <property type="entry name" value="Phosphoglucomutase, first 3 domains"/>
    <property type="match status" value="3"/>
</dbReference>
<dbReference type="InterPro" id="IPR005846">
    <property type="entry name" value="A-D-PHexomutase_a/b/a-III"/>
</dbReference>
<dbReference type="InterPro" id="IPR050060">
    <property type="entry name" value="Phosphoglucosamine_mutase"/>
</dbReference>
<dbReference type="GO" id="GO:0006048">
    <property type="term" value="P:UDP-N-acetylglucosamine biosynthetic process"/>
    <property type="evidence" value="ECO:0007669"/>
    <property type="project" value="TreeGrafter"/>
</dbReference>
<keyword evidence="6" id="KW-0413">Isomerase</keyword>
<evidence type="ECO:0000259" key="10">
    <source>
        <dbReference type="Pfam" id="PF02879"/>
    </source>
</evidence>
<dbReference type="GO" id="GO:0008966">
    <property type="term" value="F:phosphoglucosamine mutase activity"/>
    <property type="evidence" value="ECO:0007669"/>
    <property type="project" value="TreeGrafter"/>
</dbReference>
<dbReference type="Proteomes" id="UP000094795">
    <property type="component" value="Unassembled WGS sequence"/>
</dbReference>
<dbReference type="GO" id="GO:0005829">
    <property type="term" value="C:cytosol"/>
    <property type="evidence" value="ECO:0007669"/>
    <property type="project" value="TreeGrafter"/>
</dbReference>
<dbReference type="GO" id="GO:0009252">
    <property type="term" value="P:peptidoglycan biosynthetic process"/>
    <property type="evidence" value="ECO:0007669"/>
    <property type="project" value="TreeGrafter"/>
</dbReference>
<dbReference type="GO" id="GO:0005975">
    <property type="term" value="P:carbohydrate metabolic process"/>
    <property type="evidence" value="ECO:0007669"/>
    <property type="project" value="InterPro"/>
</dbReference>
<evidence type="ECO:0000256" key="6">
    <source>
        <dbReference type="ARBA" id="ARBA00023235"/>
    </source>
</evidence>
<sequence>MAAKFGTSGLRGLVGELTDGTAAAHARAFARHLIETGQAARGAQIYLGRDRRASSPEIARQCAAALVAEGLKPVECGVLPTPALALHAMGRGAAALMITGSHIPDDRNGVKFYRPDGEIDKHDEAAIAGLAPGLVSDAPTPAAILRDDSAAALAGFVARYRGFVPEGLFAGLRIGLYEHSSAASAALAAILGEAGAEVIGLGPSSVFIPVDTEAVSEETRRLAGDWVAELSLDGLVSADGDGDRPMVVDETGRVIRGDALGLIVARHLDADAVVTPITSNSGIEAGCTADAIRTRVGSPYVISGMTEALQKGRQRVIGFEANGGVLTANPVAVGSARLAALPTRDSVLPILCAFAAARAAGETLSAHVAELALPVAASDRIEHFPTATGQALVADLSGDEDRRLRFFEPLGRPVNADLTDGLRVTLDSGAIVHLRPSGNAPELRIYSEAPSEELALDLIARTAARVCEVAPDYPG</sequence>
<keyword evidence="13" id="KW-1185">Reference proteome</keyword>
<keyword evidence="5 7" id="KW-0460">Magnesium</keyword>
<keyword evidence="3" id="KW-0597">Phosphoprotein</keyword>
<dbReference type="SUPFAM" id="SSF55957">
    <property type="entry name" value="Phosphoglucomutase, C-terminal domain"/>
    <property type="match status" value="1"/>
</dbReference>
<dbReference type="EMBL" id="LQZT01000048">
    <property type="protein sequence ID" value="OCW55974.1"/>
    <property type="molecule type" value="Genomic_DNA"/>
</dbReference>
<dbReference type="InterPro" id="IPR005845">
    <property type="entry name" value="A-D-PHexomutase_a/b/a-II"/>
</dbReference>
<dbReference type="InterPro" id="IPR036900">
    <property type="entry name" value="A-D-PHexomutase_C_sf"/>
</dbReference>
<evidence type="ECO:0000259" key="9">
    <source>
        <dbReference type="Pfam" id="PF02878"/>
    </source>
</evidence>
<gene>
    <name evidence="12" type="ORF">AWJ14_12190</name>
</gene>
<reference evidence="12 13" key="1">
    <citation type="submission" date="2015-12" db="EMBL/GenBank/DDBJ databases">
        <authorList>
            <person name="Shamseldin A."/>
            <person name="Moawad H."/>
            <person name="Abd El-Rahim W.M."/>
            <person name="Sadowsky M.J."/>
        </authorList>
    </citation>
    <scope>NUCLEOTIDE SEQUENCE [LARGE SCALE GENOMIC DNA]</scope>
    <source>
        <strain evidence="12 13">JC234</strain>
    </source>
</reference>
<name>A0A1C1YR62_9HYPH</name>
<evidence type="ECO:0000313" key="13">
    <source>
        <dbReference type="Proteomes" id="UP000094795"/>
    </source>
</evidence>
<dbReference type="PANTHER" id="PTHR42946">
    <property type="entry name" value="PHOSPHOHEXOSE MUTASE"/>
    <property type="match status" value="1"/>
</dbReference>
<dbReference type="InterPro" id="IPR005843">
    <property type="entry name" value="A-D-PHexomutase_C"/>
</dbReference>
<accession>A0A1C1YR62</accession>
<dbReference type="GO" id="GO:0004615">
    <property type="term" value="F:phosphomannomutase activity"/>
    <property type="evidence" value="ECO:0007669"/>
    <property type="project" value="TreeGrafter"/>
</dbReference>
<dbReference type="Pfam" id="PF02878">
    <property type="entry name" value="PGM_PMM_I"/>
    <property type="match status" value="1"/>
</dbReference>
<dbReference type="STRING" id="1480615.AWJ14_12190"/>
<dbReference type="Pfam" id="PF02879">
    <property type="entry name" value="PGM_PMM_II"/>
    <property type="match status" value="1"/>
</dbReference>
<evidence type="ECO:0000256" key="4">
    <source>
        <dbReference type="ARBA" id="ARBA00022723"/>
    </source>
</evidence>
<comment type="similarity">
    <text evidence="2 7">Belongs to the phosphohexose mutase family.</text>
</comment>
<dbReference type="InterPro" id="IPR016055">
    <property type="entry name" value="A-D-PHexomutase_a/b/a-I/II/III"/>
</dbReference>
<organism evidence="12 13">
    <name type="scientific">Hoeflea olei</name>
    <dbReference type="NCBI Taxonomy" id="1480615"/>
    <lineage>
        <taxon>Bacteria</taxon>
        <taxon>Pseudomonadati</taxon>
        <taxon>Pseudomonadota</taxon>
        <taxon>Alphaproteobacteria</taxon>
        <taxon>Hyphomicrobiales</taxon>
        <taxon>Rhizobiaceae</taxon>
        <taxon>Hoeflea</taxon>
    </lineage>
</organism>
<evidence type="ECO:0000259" key="11">
    <source>
        <dbReference type="Pfam" id="PF02880"/>
    </source>
</evidence>
<evidence type="ECO:0000256" key="1">
    <source>
        <dbReference type="ARBA" id="ARBA00001946"/>
    </source>
</evidence>
<evidence type="ECO:0000259" key="8">
    <source>
        <dbReference type="Pfam" id="PF00408"/>
    </source>
</evidence>
<evidence type="ECO:0000256" key="5">
    <source>
        <dbReference type="ARBA" id="ARBA00022842"/>
    </source>
</evidence>
<protein>
    <submittedName>
        <fullName evidence="12">Phosphomannomutase</fullName>
    </submittedName>
</protein>
<dbReference type="AlphaFoldDB" id="A0A1C1YR62"/>
<dbReference type="GO" id="GO:0000287">
    <property type="term" value="F:magnesium ion binding"/>
    <property type="evidence" value="ECO:0007669"/>
    <property type="project" value="InterPro"/>
</dbReference>
<evidence type="ECO:0000256" key="7">
    <source>
        <dbReference type="RuleBase" id="RU004326"/>
    </source>
</evidence>
<dbReference type="PANTHER" id="PTHR42946:SF1">
    <property type="entry name" value="PHOSPHOGLUCOMUTASE (ALPHA-D-GLUCOSE-1,6-BISPHOSPHATE-DEPENDENT)"/>
    <property type="match status" value="1"/>
</dbReference>
<dbReference type="OrthoDB" id="9803322at2"/>
<dbReference type="Pfam" id="PF02880">
    <property type="entry name" value="PGM_PMM_III"/>
    <property type="match status" value="1"/>
</dbReference>
<evidence type="ECO:0000256" key="2">
    <source>
        <dbReference type="ARBA" id="ARBA00010231"/>
    </source>
</evidence>
<dbReference type="InterPro" id="IPR016066">
    <property type="entry name" value="A-D-PHexomutase_CS"/>
</dbReference>
<evidence type="ECO:0000313" key="12">
    <source>
        <dbReference type="EMBL" id="OCW55974.1"/>
    </source>
</evidence>